<evidence type="ECO:0000313" key="6">
    <source>
        <dbReference type="RefSeq" id="XP_064072991.1"/>
    </source>
</evidence>
<dbReference type="SUPFAM" id="SSF50494">
    <property type="entry name" value="Trypsin-like serine proteases"/>
    <property type="match status" value="1"/>
</dbReference>
<dbReference type="InterPro" id="IPR033116">
    <property type="entry name" value="TRYPSIN_SER"/>
</dbReference>
<reference evidence="6" key="1">
    <citation type="submission" date="2025-08" db="UniProtKB">
        <authorList>
            <consortium name="RefSeq"/>
        </authorList>
    </citation>
    <scope>IDENTIFICATION</scope>
    <source>
        <tissue evidence="6">Whole body</tissue>
    </source>
</reference>
<dbReference type="PANTHER" id="PTHR24252:SF7">
    <property type="entry name" value="HYALIN"/>
    <property type="match status" value="1"/>
</dbReference>
<keyword evidence="1" id="KW-1015">Disulfide bond</keyword>
<dbReference type="InterPro" id="IPR001314">
    <property type="entry name" value="Peptidase_S1A"/>
</dbReference>
<dbReference type="GeneID" id="113398744"/>
<evidence type="ECO:0000259" key="4">
    <source>
        <dbReference type="PROSITE" id="PS50240"/>
    </source>
</evidence>
<keyword evidence="3" id="KW-0732">Signal</keyword>
<dbReference type="CDD" id="cd00190">
    <property type="entry name" value="Tryp_SPc"/>
    <property type="match status" value="1"/>
</dbReference>
<dbReference type="Proteomes" id="UP001652626">
    <property type="component" value="Chromosome 14"/>
</dbReference>
<dbReference type="Pfam" id="PF00089">
    <property type="entry name" value="Trypsin"/>
    <property type="match status" value="1"/>
</dbReference>
<feature type="domain" description="Peptidase S1" evidence="4">
    <location>
        <begin position="93"/>
        <end position="350"/>
    </location>
</feature>
<dbReference type="RefSeq" id="XP_064072991.1">
    <property type="nucleotide sequence ID" value="XM_064216921.1"/>
</dbReference>
<dbReference type="Gene3D" id="2.40.10.10">
    <property type="entry name" value="Trypsin-like serine proteases"/>
    <property type="match status" value="1"/>
</dbReference>
<keyword evidence="2" id="KW-0720">Serine protease</keyword>
<organism evidence="5 6">
    <name type="scientific">Vanessa tameamea</name>
    <name type="common">Kamehameha butterfly</name>
    <dbReference type="NCBI Taxonomy" id="334116"/>
    <lineage>
        <taxon>Eukaryota</taxon>
        <taxon>Metazoa</taxon>
        <taxon>Ecdysozoa</taxon>
        <taxon>Arthropoda</taxon>
        <taxon>Hexapoda</taxon>
        <taxon>Insecta</taxon>
        <taxon>Pterygota</taxon>
        <taxon>Neoptera</taxon>
        <taxon>Endopterygota</taxon>
        <taxon>Lepidoptera</taxon>
        <taxon>Glossata</taxon>
        <taxon>Ditrysia</taxon>
        <taxon>Papilionoidea</taxon>
        <taxon>Nymphalidae</taxon>
        <taxon>Nymphalinae</taxon>
        <taxon>Vanessa</taxon>
    </lineage>
</organism>
<dbReference type="InterPro" id="IPR043504">
    <property type="entry name" value="Peptidase_S1_PA_chymotrypsin"/>
</dbReference>
<dbReference type="InterPro" id="IPR009003">
    <property type="entry name" value="Peptidase_S1_PA"/>
</dbReference>
<evidence type="ECO:0000256" key="1">
    <source>
        <dbReference type="ARBA" id="ARBA00023157"/>
    </source>
</evidence>
<dbReference type="InterPro" id="IPR001254">
    <property type="entry name" value="Trypsin_dom"/>
</dbReference>
<dbReference type="PRINTS" id="PR00722">
    <property type="entry name" value="CHYMOTRYPSIN"/>
</dbReference>
<keyword evidence="2" id="KW-0645">Protease</keyword>
<protein>
    <submittedName>
        <fullName evidence="6">Serine protease Hayan-like</fullName>
    </submittedName>
</protein>
<dbReference type="PROSITE" id="PS00135">
    <property type="entry name" value="TRYPSIN_SER"/>
    <property type="match status" value="1"/>
</dbReference>
<gene>
    <name evidence="6" type="primary">LOC113398744</name>
</gene>
<keyword evidence="2" id="KW-0378">Hydrolase</keyword>
<dbReference type="SMART" id="SM00020">
    <property type="entry name" value="Tryp_SPc"/>
    <property type="match status" value="1"/>
</dbReference>
<sequence length="369" mass="42212">MELIVLFIYCFAYISSGNSLSDDTNENIYNSVKIDFPSDPCDTSAIHLPDYNTPGRRVSEVKCFEHTWQLRYNQIKELMNAKCDRIRYNVIGLLGGQRAENGEYPHMTAIGWKGTHGSWIFKCGGSLISERFVLTAAHCSRVRESDNTVTDRKPEMVRLGGHSLLDFHPQANDVLIKDFITHHRYKPPRKYYDIALIKLDAKVSFSWDIHPSCLWTKFENPGTGILTGWGVIDLSTRMTSPVLQRANIQIIDYEECDKKLSQKRNRNWWGFMRHQLCAGNISGGVDTCQGDSGGPLQSLIPLKHPRTVLKWNLHHIIGVTSFGFGCARKDTPSVYTRVASFIGWIEKIVWPDSSYRHNATNDNRFYFRT</sequence>
<accession>A0ABM4ANW5</accession>
<dbReference type="InterPro" id="IPR018114">
    <property type="entry name" value="TRYPSIN_HIS"/>
</dbReference>
<evidence type="ECO:0000256" key="3">
    <source>
        <dbReference type="SAM" id="SignalP"/>
    </source>
</evidence>
<keyword evidence="5" id="KW-1185">Reference proteome</keyword>
<dbReference type="PANTHER" id="PTHR24252">
    <property type="entry name" value="ACROSIN-RELATED"/>
    <property type="match status" value="1"/>
</dbReference>
<evidence type="ECO:0000256" key="2">
    <source>
        <dbReference type="RuleBase" id="RU363034"/>
    </source>
</evidence>
<proteinExistence type="predicted"/>
<dbReference type="PROSITE" id="PS50240">
    <property type="entry name" value="TRYPSIN_DOM"/>
    <property type="match status" value="1"/>
</dbReference>
<feature type="chain" id="PRO_5045980155" evidence="3">
    <location>
        <begin position="18"/>
        <end position="369"/>
    </location>
</feature>
<feature type="signal peptide" evidence="3">
    <location>
        <begin position="1"/>
        <end position="17"/>
    </location>
</feature>
<name>A0ABM4ANW5_VANTA</name>
<dbReference type="PROSITE" id="PS00134">
    <property type="entry name" value="TRYPSIN_HIS"/>
    <property type="match status" value="1"/>
</dbReference>
<evidence type="ECO:0000313" key="5">
    <source>
        <dbReference type="Proteomes" id="UP001652626"/>
    </source>
</evidence>